<proteinExistence type="predicted"/>
<gene>
    <name evidence="1" type="ORF">MNBD_GAMMA26-2407</name>
</gene>
<accession>A0A3B1BJA9</accession>
<sequence length="87" mass="9710">MANDKYCSADIGDRALEMIMQEVLHGMEECMLEAAYSSSIDAGFEVIEICPPLDKCGYPIITDDASEREYYLDAEVINFPSKNKAYG</sequence>
<organism evidence="1">
    <name type="scientific">hydrothermal vent metagenome</name>
    <dbReference type="NCBI Taxonomy" id="652676"/>
    <lineage>
        <taxon>unclassified sequences</taxon>
        <taxon>metagenomes</taxon>
        <taxon>ecological metagenomes</taxon>
    </lineage>
</organism>
<dbReference type="EMBL" id="UOFX01000076">
    <property type="protein sequence ID" value="VAX10660.1"/>
    <property type="molecule type" value="Genomic_DNA"/>
</dbReference>
<name>A0A3B1BJA9_9ZZZZ</name>
<dbReference type="AlphaFoldDB" id="A0A3B1BJA9"/>
<evidence type="ECO:0000313" key="1">
    <source>
        <dbReference type="EMBL" id="VAX10660.1"/>
    </source>
</evidence>
<reference evidence="1" key="1">
    <citation type="submission" date="2018-06" db="EMBL/GenBank/DDBJ databases">
        <authorList>
            <person name="Zhirakovskaya E."/>
        </authorList>
    </citation>
    <scope>NUCLEOTIDE SEQUENCE</scope>
</reference>
<protein>
    <submittedName>
        <fullName evidence="1">Uncharacterized protein</fullName>
    </submittedName>
</protein>